<evidence type="ECO:0000313" key="2">
    <source>
        <dbReference type="Proteomes" id="UP000008803"/>
    </source>
</evidence>
<evidence type="ECO:0000313" key="1">
    <source>
        <dbReference type="EMBL" id="CBK95725.1"/>
    </source>
</evidence>
<accession>D4JRK6</accession>
<reference evidence="1 2" key="1">
    <citation type="submission" date="2010-03" db="EMBL/GenBank/DDBJ databases">
        <title>The genome sequence of Eubacterium siraeum 70/3.</title>
        <authorList>
            <consortium name="metaHIT consortium -- http://www.metahit.eu/"/>
            <person name="Pajon A."/>
            <person name="Turner K."/>
            <person name="Parkhill J."/>
            <person name="Duncan S."/>
            <person name="Flint H."/>
        </authorList>
    </citation>
    <scope>NUCLEOTIDE SEQUENCE [LARGE SCALE GENOMIC DNA]</scope>
    <source>
        <strain evidence="1 2">70/3</strain>
    </source>
</reference>
<dbReference type="Proteomes" id="UP000008803">
    <property type="component" value="Chromosome"/>
</dbReference>
<proteinExistence type="predicted"/>
<dbReference type="HOGENOM" id="CLU_3412559_0_0_9"/>
<dbReference type="AlphaFoldDB" id="D4JRK6"/>
<dbReference type="BioCyc" id="ESIR657319:G136K-350-MONOMER"/>
<organism evidence="1 2">
    <name type="scientific">[Eubacterium] siraeum 70/3</name>
    <dbReference type="NCBI Taxonomy" id="657319"/>
    <lineage>
        <taxon>Bacteria</taxon>
        <taxon>Bacillati</taxon>
        <taxon>Bacillota</taxon>
        <taxon>Clostridia</taxon>
        <taxon>Eubacteriales</taxon>
        <taxon>Oscillospiraceae</taxon>
        <taxon>Oscillospiraceae incertae sedis</taxon>
    </lineage>
</organism>
<sequence length="28" mass="2849">MSGKKLKKPLCLICASASAAGSGIRTEK</sequence>
<dbReference type="KEGG" id="esu:EUS_04150"/>
<gene>
    <name evidence="1" type="ORF">EUS_04150</name>
</gene>
<protein>
    <submittedName>
        <fullName evidence="1">Uncharacterized protein</fullName>
    </submittedName>
</protein>
<reference evidence="1 2" key="2">
    <citation type="submission" date="2010-03" db="EMBL/GenBank/DDBJ databases">
        <authorList>
            <person name="Pajon A."/>
        </authorList>
    </citation>
    <scope>NUCLEOTIDE SEQUENCE [LARGE SCALE GENOMIC DNA]</scope>
    <source>
        <strain evidence="1 2">70/3</strain>
    </source>
</reference>
<dbReference type="EMBL" id="FP929044">
    <property type="protein sequence ID" value="CBK95725.1"/>
    <property type="molecule type" value="Genomic_DNA"/>
</dbReference>
<name>D4JRK6_9FIRM</name>